<dbReference type="RefSeq" id="WP_091839823.1">
    <property type="nucleotide sequence ID" value="NZ_FPAA01000019.1"/>
</dbReference>
<dbReference type="EMBL" id="FPAA01000019">
    <property type="protein sequence ID" value="SFT04248.1"/>
    <property type="molecule type" value="Genomic_DNA"/>
</dbReference>
<accession>A0A1I6US09</accession>
<sequence length="160" mass="18474">MNKIVVLYPALISATVLVLIFIIFNFFIEPRKQKMQYKKDQITNLYAELYSVLILRLSIAKNVGFKKLQLGSNSDLQLSTRQEMDKILISQMGYASLELVIAWVDYSSSAVSLSNFKQETIDTFVKTIVKDYNCLRKELGLDYVKEELETGIPDIYKEIR</sequence>
<evidence type="ECO:0000313" key="3">
    <source>
        <dbReference type="Proteomes" id="UP000198660"/>
    </source>
</evidence>
<dbReference type="AlphaFoldDB" id="A0A1I6US09"/>
<dbReference type="OrthoDB" id="2970501at2"/>
<evidence type="ECO:0000313" key="2">
    <source>
        <dbReference type="EMBL" id="SFT04248.1"/>
    </source>
</evidence>
<gene>
    <name evidence="2" type="ORF">SAMN05444972_11951</name>
</gene>
<organism evidence="2 3">
    <name type="scientific">Marininema halotolerans</name>
    <dbReference type="NCBI Taxonomy" id="1155944"/>
    <lineage>
        <taxon>Bacteria</taxon>
        <taxon>Bacillati</taxon>
        <taxon>Bacillota</taxon>
        <taxon>Bacilli</taxon>
        <taxon>Bacillales</taxon>
        <taxon>Thermoactinomycetaceae</taxon>
        <taxon>Marininema</taxon>
    </lineage>
</organism>
<keyword evidence="3" id="KW-1185">Reference proteome</keyword>
<dbReference type="Proteomes" id="UP000198660">
    <property type="component" value="Unassembled WGS sequence"/>
</dbReference>
<evidence type="ECO:0000256" key="1">
    <source>
        <dbReference type="SAM" id="Phobius"/>
    </source>
</evidence>
<name>A0A1I6US09_9BACL</name>
<keyword evidence="1" id="KW-0812">Transmembrane</keyword>
<reference evidence="3" key="1">
    <citation type="submission" date="2016-10" db="EMBL/GenBank/DDBJ databases">
        <authorList>
            <person name="Varghese N."/>
            <person name="Submissions S."/>
        </authorList>
    </citation>
    <scope>NUCLEOTIDE SEQUENCE [LARGE SCALE GENOMIC DNA]</scope>
    <source>
        <strain evidence="3">DSM 45789</strain>
    </source>
</reference>
<keyword evidence="1" id="KW-0472">Membrane</keyword>
<proteinExistence type="predicted"/>
<feature type="transmembrane region" description="Helical" evidence="1">
    <location>
        <begin position="6"/>
        <end position="28"/>
    </location>
</feature>
<protein>
    <submittedName>
        <fullName evidence="2">Uncharacterized protein</fullName>
    </submittedName>
</protein>
<keyword evidence="1" id="KW-1133">Transmembrane helix</keyword>